<dbReference type="Pfam" id="PF17784">
    <property type="entry name" value="Sulfotransfer_4"/>
    <property type="match status" value="1"/>
</dbReference>
<keyword evidence="2" id="KW-1185">Reference proteome</keyword>
<proteinExistence type="predicted"/>
<sequence length="154" mass="16695">MLWRSWAMLGLQEWGLTGPPNGTVNITRDVLDSLFGHYEAITGIPGAIFAPEFHRPVSLNQSDSEPRDHSTTIKGLVASGRLLEWTVEDGWEPLCQFLEKDLPTDELPFGNTVDKTLDAFSSSIDPCAAAAVRNLIIFVVCACVAGAYGLSSIS</sequence>
<dbReference type="InterPro" id="IPR027417">
    <property type="entry name" value="P-loop_NTPase"/>
</dbReference>
<dbReference type="AlphaFoldDB" id="A0A5N5WJV2"/>
<dbReference type="PANTHER" id="PTHR36978">
    <property type="entry name" value="P-LOOP CONTAINING NUCLEOTIDE TRIPHOSPHATE HYDROLASE"/>
    <property type="match status" value="1"/>
</dbReference>
<evidence type="ECO:0000313" key="2">
    <source>
        <dbReference type="Proteomes" id="UP000326565"/>
    </source>
</evidence>
<dbReference type="EMBL" id="ML732372">
    <property type="protein sequence ID" value="KAB8068816.1"/>
    <property type="molecule type" value="Genomic_DNA"/>
</dbReference>
<protein>
    <submittedName>
        <fullName evidence="1">Uncharacterized protein</fullName>
    </submittedName>
</protein>
<dbReference type="InterPro" id="IPR040632">
    <property type="entry name" value="Sulfotransfer_4"/>
</dbReference>
<dbReference type="OrthoDB" id="408152at2759"/>
<dbReference type="PANTHER" id="PTHR36978:SF8">
    <property type="entry name" value="NAD DEPENDENT EPIMERASE_DEHYDRATASE"/>
    <property type="match status" value="1"/>
</dbReference>
<dbReference type="Gene3D" id="3.40.50.300">
    <property type="entry name" value="P-loop containing nucleotide triphosphate hydrolases"/>
    <property type="match status" value="1"/>
</dbReference>
<reference evidence="1 2" key="1">
    <citation type="submission" date="2019-04" db="EMBL/GenBank/DDBJ databases">
        <title>Friends and foes A comparative genomics study of 23 Aspergillus species from section Flavi.</title>
        <authorList>
            <consortium name="DOE Joint Genome Institute"/>
            <person name="Kjaerbolling I."/>
            <person name="Vesth T."/>
            <person name="Frisvad J.C."/>
            <person name="Nybo J.L."/>
            <person name="Theobald S."/>
            <person name="Kildgaard S."/>
            <person name="Isbrandt T."/>
            <person name="Kuo A."/>
            <person name="Sato A."/>
            <person name="Lyhne E.K."/>
            <person name="Kogle M.E."/>
            <person name="Wiebenga A."/>
            <person name="Kun R.S."/>
            <person name="Lubbers R.J."/>
            <person name="Makela M.R."/>
            <person name="Barry K."/>
            <person name="Chovatia M."/>
            <person name="Clum A."/>
            <person name="Daum C."/>
            <person name="Haridas S."/>
            <person name="He G."/>
            <person name="LaButti K."/>
            <person name="Lipzen A."/>
            <person name="Mondo S."/>
            <person name="Riley R."/>
            <person name="Salamov A."/>
            <person name="Simmons B.A."/>
            <person name="Magnuson J.K."/>
            <person name="Henrissat B."/>
            <person name="Mortensen U.H."/>
            <person name="Larsen T.O."/>
            <person name="Devries R.P."/>
            <person name="Grigoriev I.V."/>
            <person name="Machida M."/>
            <person name="Baker S.E."/>
            <person name="Andersen M.R."/>
        </authorList>
    </citation>
    <scope>NUCLEOTIDE SEQUENCE [LARGE SCALE GENOMIC DNA]</scope>
    <source>
        <strain evidence="1 2">CBS 151.66</strain>
    </source>
</reference>
<evidence type="ECO:0000313" key="1">
    <source>
        <dbReference type="EMBL" id="KAB8068816.1"/>
    </source>
</evidence>
<gene>
    <name evidence="1" type="ORF">BDV29DRAFT_162059</name>
</gene>
<dbReference type="Proteomes" id="UP000326565">
    <property type="component" value="Unassembled WGS sequence"/>
</dbReference>
<organism evidence="1 2">
    <name type="scientific">Aspergillus leporis</name>
    <dbReference type="NCBI Taxonomy" id="41062"/>
    <lineage>
        <taxon>Eukaryota</taxon>
        <taxon>Fungi</taxon>
        <taxon>Dikarya</taxon>
        <taxon>Ascomycota</taxon>
        <taxon>Pezizomycotina</taxon>
        <taxon>Eurotiomycetes</taxon>
        <taxon>Eurotiomycetidae</taxon>
        <taxon>Eurotiales</taxon>
        <taxon>Aspergillaceae</taxon>
        <taxon>Aspergillus</taxon>
        <taxon>Aspergillus subgen. Circumdati</taxon>
    </lineage>
</organism>
<name>A0A5N5WJV2_9EURO</name>
<accession>A0A5N5WJV2</accession>